<dbReference type="SUPFAM" id="SSF53098">
    <property type="entry name" value="Ribonuclease H-like"/>
    <property type="match status" value="1"/>
</dbReference>
<organism evidence="2 3">
    <name type="scientific">Mucuna pruriens</name>
    <name type="common">Velvet bean</name>
    <name type="synonym">Dolichos pruriens</name>
    <dbReference type="NCBI Taxonomy" id="157652"/>
    <lineage>
        <taxon>Eukaryota</taxon>
        <taxon>Viridiplantae</taxon>
        <taxon>Streptophyta</taxon>
        <taxon>Embryophyta</taxon>
        <taxon>Tracheophyta</taxon>
        <taxon>Spermatophyta</taxon>
        <taxon>Magnoliopsida</taxon>
        <taxon>eudicotyledons</taxon>
        <taxon>Gunneridae</taxon>
        <taxon>Pentapetalae</taxon>
        <taxon>rosids</taxon>
        <taxon>fabids</taxon>
        <taxon>Fabales</taxon>
        <taxon>Fabaceae</taxon>
        <taxon>Papilionoideae</taxon>
        <taxon>50 kb inversion clade</taxon>
        <taxon>NPAAA clade</taxon>
        <taxon>indigoferoid/millettioid clade</taxon>
        <taxon>Phaseoleae</taxon>
        <taxon>Mucuna</taxon>
    </lineage>
</organism>
<dbReference type="EMBL" id="QJKJ01009206">
    <property type="protein sequence ID" value="RDX77324.1"/>
    <property type="molecule type" value="Genomic_DNA"/>
</dbReference>
<dbReference type="Proteomes" id="UP000257109">
    <property type="component" value="Unassembled WGS sequence"/>
</dbReference>
<keyword evidence="3" id="KW-1185">Reference proteome</keyword>
<name>A0A371FG69_MUCPR</name>
<gene>
    <name evidence="2" type="ORF">CR513_42572</name>
</gene>
<dbReference type="GO" id="GO:0003676">
    <property type="term" value="F:nucleic acid binding"/>
    <property type="evidence" value="ECO:0007669"/>
    <property type="project" value="InterPro"/>
</dbReference>
<feature type="non-terminal residue" evidence="2">
    <location>
        <position position="1"/>
    </location>
</feature>
<dbReference type="InterPro" id="IPR001584">
    <property type="entry name" value="Integrase_cat-core"/>
</dbReference>
<dbReference type="PROSITE" id="PS50994">
    <property type="entry name" value="INTEGRASE"/>
    <property type="match status" value="1"/>
</dbReference>
<dbReference type="InterPro" id="IPR036397">
    <property type="entry name" value="RNaseH_sf"/>
</dbReference>
<dbReference type="Gene3D" id="3.30.420.10">
    <property type="entry name" value="Ribonuclease H-like superfamily/Ribonuclease H"/>
    <property type="match status" value="1"/>
</dbReference>
<comment type="caution">
    <text evidence="2">The sequence shown here is derived from an EMBL/GenBank/DDBJ whole genome shotgun (WGS) entry which is preliminary data.</text>
</comment>
<feature type="domain" description="Integrase catalytic" evidence="1">
    <location>
        <begin position="17"/>
        <end position="136"/>
    </location>
</feature>
<dbReference type="AlphaFoldDB" id="A0A371FG69"/>
<accession>A0A371FG69</accession>
<evidence type="ECO:0000313" key="3">
    <source>
        <dbReference type="Proteomes" id="UP000257109"/>
    </source>
</evidence>
<reference evidence="2" key="1">
    <citation type="submission" date="2018-05" db="EMBL/GenBank/DDBJ databases">
        <title>Draft genome of Mucuna pruriens seed.</title>
        <authorList>
            <person name="Nnadi N.E."/>
            <person name="Vos R."/>
            <person name="Hasami M.H."/>
            <person name="Devisetty U.K."/>
            <person name="Aguiy J.C."/>
        </authorList>
    </citation>
    <scope>NUCLEOTIDE SEQUENCE [LARGE SCALE GENOMIC DNA]</scope>
    <source>
        <strain evidence="2">JCA_2017</strain>
    </source>
</reference>
<evidence type="ECO:0000313" key="2">
    <source>
        <dbReference type="EMBL" id="RDX77324.1"/>
    </source>
</evidence>
<protein>
    <recommendedName>
        <fullName evidence="1">Integrase catalytic domain-containing protein</fullName>
    </recommendedName>
</protein>
<dbReference type="GO" id="GO:0015074">
    <property type="term" value="P:DNA integration"/>
    <property type="evidence" value="ECO:0007669"/>
    <property type="project" value="InterPro"/>
</dbReference>
<evidence type="ECO:0000259" key="1">
    <source>
        <dbReference type="PROSITE" id="PS50994"/>
    </source>
</evidence>
<dbReference type="InterPro" id="IPR012337">
    <property type="entry name" value="RNaseH-like_sf"/>
</dbReference>
<proteinExistence type="predicted"/>
<sequence>MYDASNSALRAILGQRVGKQPHVIAYASRTMDPEFDVEIREKKGVENAVADHLSQLEREVHSRSRDPVSPPSLSCSFQRRPLWIEFGVSKALISDQGSHFYNRAMATLLKKYRVVHRVATTYHPRPTGKLKNSTGK</sequence>